<keyword evidence="12" id="KW-0053">Apoptosis</keyword>
<evidence type="ECO:0000256" key="18">
    <source>
        <dbReference type="ARBA" id="ARBA00022833"/>
    </source>
</evidence>
<dbReference type="PROSITE" id="PS50127">
    <property type="entry name" value="UBC_2"/>
    <property type="match status" value="1"/>
</dbReference>
<dbReference type="InterPro" id="IPR000608">
    <property type="entry name" value="UBC"/>
</dbReference>
<evidence type="ECO:0000256" key="14">
    <source>
        <dbReference type="ARBA" id="ARBA00022737"/>
    </source>
</evidence>
<feature type="compositionally biased region" description="Polar residues" evidence="30">
    <location>
        <begin position="3027"/>
        <end position="3050"/>
    </location>
</feature>
<feature type="region of interest" description="Disordered" evidence="30">
    <location>
        <begin position="4578"/>
        <end position="4610"/>
    </location>
</feature>
<feature type="compositionally biased region" description="Low complexity" evidence="30">
    <location>
        <begin position="1123"/>
        <end position="1154"/>
    </location>
</feature>
<evidence type="ECO:0000256" key="10">
    <source>
        <dbReference type="ARBA" id="ARBA00022679"/>
    </source>
</evidence>
<feature type="compositionally biased region" description="Polar residues" evidence="30">
    <location>
        <begin position="1160"/>
        <end position="1176"/>
    </location>
</feature>
<evidence type="ECO:0000256" key="4">
    <source>
        <dbReference type="ARBA" id="ARBA00004300"/>
    </source>
</evidence>
<evidence type="ECO:0000256" key="13">
    <source>
        <dbReference type="ARBA" id="ARBA00022723"/>
    </source>
</evidence>
<reference evidence="32" key="1">
    <citation type="submission" date="2015-07" db="EMBL/GenBank/DDBJ databases">
        <title>MeaNS - Measles Nucleotide Surveillance Program.</title>
        <authorList>
            <person name="Tran T."/>
            <person name="Druce J."/>
        </authorList>
    </citation>
    <scope>NUCLEOTIDE SEQUENCE</scope>
    <source>
        <strain evidence="32">UCB-OBI-ISO-001</strain>
        <tissue evidence="32">Gonad</tissue>
    </source>
</reference>
<proteinExistence type="inferred from homology"/>
<feature type="region of interest" description="Disordered" evidence="30">
    <location>
        <begin position="1031"/>
        <end position="1055"/>
    </location>
</feature>
<protein>
    <recommendedName>
        <fullName evidence="25">Dual E2 ubiquitin-conjugating enzyme/E3 ubiquitin-protein ligase BIRC6</fullName>
    </recommendedName>
    <alternativeName>
        <fullName evidence="28">BIR repeat-containing ubiquitin-conjugating enzyme</fullName>
    </alternativeName>
    <alternativeName>
        <fullName evidence="27">Baculoviral IAP repeat-containing protein 6</fullName>
    </alternativeName>
    <alternativeName>
        <fullName evidence="26">Ubiquitin-conjugating BIR domain enzyme apollon</fullName>
    </alternativeName>
</protein>
<evidence type="ECO:0000256" key="6">
    <source>
        <dbReference type="ARBA" id="ARBA00022490"/>
    </source>
</evidence>
<feature type="compositionally biased region" description="Low complexity" evidence="30">
    <location>
        <begin position="4583"/>
        <end position="4601"/>
    </location>
</feature>
<dbReference type="SUPFAM" id="SSF54495">
    <property type="entry name" value="UBC-like"/>
    <property type="match status" value="1"/>
</dbReference>
<dbReference type="GO" id="GO:0051301">
    <property type="term" value="P:cell division"/>
    <property type="evidence" value="ECO:0007669"/>
    <property type="project" value="UniProtKB-KW"/>
</dbReference>
<gene>
    <name evidence="32" type="ORF">OCBIM_22025194mg</name>
</gene>
<dbReference type="STRING" id="37653.A0A0L8H062"/>
<evidence type="ECO:0000256" key="23">
    <source>
        <dbReference type="ARBA" id="ARBA00023306"/>
    </source>
</evidence>
<evidence type="ECO:0000256" key="15">
    <source>
        <dbReference type="ARBA" id="ARBA00022753"/>
    </source>
</evidence>
<dbReference type="GO" id="GO:0004869">
    <property type="term" value="F:cysteine-type endopeptidase inhibitor activity"/>
    <property type="evidence" value="ECO:0007669"/>
    <property type="project" value="TreeGrafter"/>
</dbReference>
<feature type="domain" description="UBC core" evidence="31">
    <location>
        <begin position="4707"/>
        <end position="4874"/>
    </location>
</feature>
<dbReference type="GO" id="GO:0006915">
    <property type="term" value="P:apoptotic process"/>
    <property type="evidence" value="ECO:0007669"/>
    <property type="project" value="UniProtKB-KW"/>
</dbReference>
<feature type="region of interest" description="Disordered" evidence="30">
    <location>
        <begin position="1279"/>
        <end position="1299"/>
    </location>
</feature>
<comment type="similarity">
    <text evidence="24">Belongs to the BIRC6 family.</text>
</comment>
<evidence type="ECO:0000256" key="7">
    <source>
        <dbReference type="ARBA" id="ARBA00022553"/>
    </source>
</evidence>
<evidence type="ECO:0000256" key="29">
    <source>
        <dbReference type="SAM" id="Coils"/>
    </source>
</evidence>
<dbReference type="InterPro" id="IPR001370">
    <property type="entry name" value="BIR_rpt"/>
</dbReference>
<evidence type="ECO:0000256" key="17">
    <source>
        <dbReference type="ARBA" id="ARBA00022786"/>
    </source>
</evidence>
<dbReference type="Pfam" id="PF00179">
    <property type="entry name" value="UQ_con"/>
    <property type="match status" value="1"/>
</dbReference>
<feature type="region of interest" description="Disordered" evidence="30">
    <location>
        <begin position="3071"/>
        <end position="3102"/>
    </location>
</feature>
<dbReference type="GO" id="GO:0004842">
    <property type="term" value="F:ubiquitin-protein transferase activity"/>
    <property type="evidence" value="ECO:0007669"/>
    <property type="project" value="InterPro"/>
</dbReference>
<dbReference type="GO" id="GO:0000922">
    <property type="term" value="C:spindle pole"/>
    <property type="evidence" value="ECO:0007669"/>
    <property type="project" value="UniProtKB-SubCell"/>
</dbReference>
<dbReference type="OrthoDB" id="2196114at2759"/>
<evidence type="ECO:0000256" key="26">
    <source>
        <dbReference type="ARBA" id="ARBA00075349"/>
    </source>
</evidence>
<feature type="region of interest" description="Disordered" evidence="30">
    <location>
        <begin position="3713"/>
        <end position="3734"/>
    </location>
</feature>
<dbReference type="InterPro" id="IPR016135">
    <property type="entry name" value="UBQ-conjugating_enzyme/RWD"/>
</dbReference>
<dbReference type="GO" id="GO:0005813">
    <property type="term" value="C:centrosome"/>
    <property type="evidence" value="ECO:0007669"/>
    <property type="project" value="UniProtKB-SubCell"/>
</dbReference>
<evidence type="ECO:0000256" key="19">
    <source>
        <dbReference type="ARBA" id="ARBA00022843"/>
    </source>
</evidence>
<accession>A0A0L8H062</accession>
<dbReference type="GO" id="GO:0042127">
    <property type="term" value="P:regulation of cell population proliferation"/>
    <property type="evidence" value="ECO:0007669"/>
    <property type="project" value="UniProtKB-ARBA"/>
</dbReference>
<keyword evidence="6" id="KW-0963">Cytoplasm</keyword>
<dbReference type="Pfam" id="PF12356">
    <property type="entry name" value="BIRC6"/>
    <property type="match status" value="1"/>
</dbReference>
<feature type="region of interest" description="Disordered" evidence="30">
    <location>
        <begin position="4630"/>
        <end position="4653"/>
    </location>
</feature>
<feature type="region of interest" description="Disordered" evidence="30">
    <location>
        <begin position="681"/>
        <end position="706"/>
    </location>
</feature>
<evidence type="ECO:0000313" key="32">
    <source>
        <dbReference type="EMBL" id="KOF82524.1"/>
    </source>
</evidence>
<sequence length="5010" mass="551593">MSDVIGGRGKSGNTKMATTVKWYVGEDGCLSVGEAATGVTYHPTLNTIIVATKAHTLKVYDVTSGCLLKESNLSATNTKSNKLKCMYLQEKDRMIICEGTSVCARKDLNGVLLLDTALQTPVSKTEDLVKVELLLAEANQLLKSLAAAELPGIDYVDDFLKELDRAVDSMQELAKANHKTAKWATVCIQLPHCALKTVCSNVVAEMKRLNQHRPGLSIAAAISNRLSYLLPSSLPEIGSGPVERSLMYSEAARRETFGKWPHMNYKWALPDPMAQAGFYHQPNSIGDDRAMCFTCNVCLVCWEPTDEPWSEHERHSTSCPFVKGEYTQNVPLLVTYATQPALLHGEPTDKIECISTSSSKHFFATSTLNGNVVIWSTARLLKKHCQFNLDPTEPVVAAKTGVQFEMEPIPTVDVDSRHKSGRMDQQLKTERDRCPNELLTEESYTPECVAVNITDPREIPLSDELYTRDQKCWKQTRPSQDIKVHSLCMMEKPDHLMIESKGGGTAGEGGGGNECSNGNSSECNVRASTKYLSQPSLVCGVSLRKTRPSCNVLHHETELNADFPVKPDVQFMNKVNEVVSSDTLPPKIIPDLLDDCDNVTLLDRMVFLPFIIVVAIWHEKAPSVKPQDNNSKPSTSGNELSVPTLGSIAMTQDWGMLDPMFDSVPDTDALLVEEGSGSKPLVNTTTLDSNLEDTKMSNSNSSMSDISEANKSLSMDNLFKQTQPLLPNGHILQCVELPRNLQSETLKISSINLTTDGLYVIVVLSPVNICDSFSIVIDNKNLSKANSPNNPNKQGQSAETATNSNNISLLADTPASGTILVYRLNFDHEHVRIEETPVNSLLIPSVFESVVNLAVIPNEFMGQAEDEDSTSIDNHHSRSSEPHGLFGTVLYNGHIKLWDLSTLTSVAQIEPEEGDKFTSLTCCTGLDRLCACTMGGKLHFYQLSEQNPAILEMSNCGIFNNKEALSDLDSVDAGNDEVNEHQKTKQTATEESLFAEPLTTEKLMRLHSLTEFENLMPRFSATVSPCWAEIQQEQQQRRHPQHLQQQGEATQHTRTWKLQPESNTWDEHLFELVLPRPCTVGHIDVKFTLLMNMYNTLPNIQVTLLKQNIGNIGKQQPPAAPDTSTSTLSEKESTTTTTTTSTSTTTPTPTTTTTGAKNGLNLSTATSQNPTTSDFVSSVTIDPKPFVVEVDQKLDFNLHPRPNLLNDSTFNGKSEVNNVLDPLFLEMLNAEILCGPLPVSSCLDLSGSSALVTLTSPQLLNSKSRSFLLHIKGFFTKGEDSPDKTQASENKKKSTTLNNTTMFDKQKVKSIKSLFDNIPYPGFNTTERVSSAPKMKLENIQGCDWIQELSITVRKTKKTRVPKERWHRNMMIESAEFHENLLCAVTNPNQNHIHTSEDHHENLALDILCWVTAVQMNDPSRKIPDCTVLVTVKKELLSLVKACFIHGTRTTAHKASRLLVLCMELCKSSSDPDVTPSFSYSLLQALLECLPLLPSGYSAGALRWFFTLLNIVKQMNDSLVAEKCVSMLTKVAKCYYNRDIPLHSLLKARYGLQGHPFDPDLFDIYPANSLRQSSSPYTYASAAATNTPAAQSFQPPPQQDEMDYYDLFNQLSDKQCDKFPSEYLRHNILGLLEVEPLHFTCHATSDSTKMERLDSGPSGSSSIPIVGSSGLSGTVNFGESLSNVATTGATMASLPSSLAMAEQQVQQLATKVQQSKKDVESIKQLLSTVLKTVKPAANNSSDQAFKQQAQNPKTTPLFMTPPLSPPNENWPATGPPYLSAGVPSDNGPLYVKVPSLLGDKNQNTEKSDNKQRVQMVLPHLLQPPSPQVLVVERMHSGARRFVILDLGKPVLLTDVIIPACADLASLSIDVWVQSEETDGQRLVIASDIGIRSLIMNNIMPPPICRYLKITTIGRYGGSATRSKIPVGSFYGHSFIFPWEWNSYLEHHGGVSGSNQASSSTAAPSSGQEHQQQQQMILSQLGLFLSLLEDIQCRYSLTKTQLDTLLTSLLASQSASDHVQCFLQKNPKKNVDDKITCIYNDCLQLQLQLNLCHHAIDRLQRGLGLSVIKKDSECTDLNEQLKKASTDKLRFLLECLLETLISTTNGSSAAPQLSVSLLTSLSPPTCEALFRHMCISGTKRIQILTGMLLVRVCGTQPWWGKFLGNILQRFFHSEYKQVFPQDRVFVLLTALGQKSLMGPMAVNILESLLGMLVHAVAPLMPNPMGVSRMPTGSVDLTLVGWILLFLCRNLDHTMQNGGNGDDDKNARKDKDSGTYLPNRWSFLQGDMSGQPNKSKVKQSMKSYRRCLQKRIFHHKQKLQDLEQAKKKFLASQAEKYSQSLSSEAQALFKQHEQQFKKISQYASKIRKTDGEHFRKMVKDDSCLGIVKDASDVDADSSLILPRERCLPVVRGLVTLILSMDSTCSVDLFLVASKVLARICLATRPAICLSEAMTQDQLQQLILLAANQDFNHGTVAWGGPWAGHAITCLLQDILDGERLYPASSPLEGVTDDDISAAVNDKLDSLSGSLPIPSLDAMAVEAIDATDSELGQTKESTSKTNLDFLLEENEYDDDAAAKFQEFMVGVQSKPPPGLDCDEGSIQSVQSADGNNTPDALASVYYPDEKKQKMKQCKSKFDYGKSLLGPQGLSAAVDFRLELGLQLQAELGLRVMLSYQMVSVQGAFNARLPLAPPIWHFFQPFQFSSTDDELSEIIQCTSPTQFQTTSSAGMLCMCYDHMTSQLLSQQVHLDTLLQLWLMLNEDSNHEDAGVSSGQPVVFDSSKTPLIMLNPSFVNTLLEALSYMPNIPVRTWVLAFQTLTLLCNQWVSHGNLTVGKPMASVILSNPNFMNVLIRFLSSSTNTGPSALTLRYQQVGPSAAKAFYEFLQRLEVKAPEQMTLKELLLKLVYVLTADRGAFYNSSGPLDAQCRFLDFVLCLKYEQVDVSNAISVVEAISSLVHQHILCQELVVCRKAGDDGINARFCFGGLFASLFRGVDTSSNTGDASRDRFMCSLVKLVNILVQIPLPARFSRNPPQTDTAESTSTHHPPNLSTSFTAAPMPDSAKLSHVFASSPLRNLSRSDDEKEQETFEEKGVSASSGLGGQPAGDPNDNTTYLADIIVGHQQIMSSLIHTLSYCSSSPMASLICNGIGASSSCWYDTFGIGEPLSVGDGVYQILVTLTNKCSDIKLVLESLFVYLSSGGRQYVQGHSLCRLSDPLLWFILKVLNNSSAVKMFLQMGAVDVICNNLVSCSQKIVNTSPGLISTMMQNLNNSNNSRLPSAHRLNVNSTNTDCNDILQNFAPLGSISSSSPTATPAEVLIQASPPHRRARSAAWSYHFYPDETWVDLTIQLPFAILLKEVQISPHNTSLSTCPSYVSLEVSHDGITVTPMSAPLMTCSLGFIRLQLIRPEVVTMVTIRLHRARDSMTIGLSQILLMGHSAFSETNQKPASILAPTDDVVSKTSLGWVQLLQHCLTVEESIASAAAAIPHLLTTCTALLVSPQASTHSHHLETVLLKLGLHSTDMGLTLIYSLLRKPSFLGQPDDSVSFMGKVSGVANDSTIEILYQLGTLQDSGTPARLKALIVWLGDSAEVALQKSEMLSLNNGYGPAPHEAPYFTLPHPAAPHVHCIAAILWYSHSLPVRNELRTIITPQLFRSVYEWSTVLSFDSSLKRAVDNVLCSVCYIYPSFFTLILEWMGILLNPSNSMTASISDDCKDSSQQQQHISMTDDSKEAQTNQQSAMAADRDIGNNLITLHDFSNMMLDRSHLSTLAITCQSPGAVQQLLASKFPAILAQGLFEFCNHEIACFAESLTNPESLTDASKSMIGENGPVGEQSYPHTCDNSTNGLTVTADLVAAILGFFAEITREPMIKDWMGSAEGSIFWPVLLTLLCTIPVQAPRTTATSQTSSVNYKHKMMTAEERAAIETVVITFFNQVISCHSQNQHLFARVLCEVIKEQGSGPISSGPLLSGFTRRMFLQVLLEEPKILVSFKSSPHNSRLQVQGCFSQLQHPCFGAGRHFHTVTVGLQTNCEELINKISDHTGHMAQFWDGTVEKKNIDDNKKDMTELGIEVVDFLSNAAGLLAKERREKNSNHNKTGGPPRLPPRARGNQNTDMVAVNLQFPVLSLYHNLLPGQPLPAELTLSQLLVILQEKGYPQGQAVLEFLLRFHSKPGDKKAYRDPDWPEANNPDDLLLKADSFPSALQVFASVGGLALLAEHLPVLYSEVSRQPVLPDTMESTAVSDVSQDQWVSVDSSDLNETFYEPVPAAPPLTSQSGGTAHSGLSTIPPHSLIAFGLFLRLPGYADVLLQERKKAQCLLRLVLGVTDDGDGGHILTSPIANSLPTLPFNVIESLFDTTPLTTDDGVYLRRMMLDIGALHLILACLSVLSHHGPRVNSAALQHETMLAAIQVANTQTVSSTAAEEKSQQYWAKGTGFGTGSTTSSWDAEQSLLRQKSEEEHVTCLLQVIASYINPSDRIPRDFDGVVYPSQCHNLLPEVVPELLSQSCLVPAISSYLRNDSVLDMARHVPLYKALLELLRGIAICPMLVPLLLPLDKSEDGETTVSVCTLLEKMRGCVDTYANRLKSNKSKGSSTAATNNTGNGSGTSTTSKEEEEENEGLALLIPDIQETARIVQMATDKLKGSKDGSSADKSSRAEDKNLCSSTSLENRYINVMKSFQFETYEMVTENDSFMKFSTPHHYESNVRTSGFIKNPSRARRLAQEAVTLSTSLPLSASSSVFVRCDEDRLDIMKVLITGPADTPYANGCFEFDVYFPQDYPISPPFINLETTGNHSVRFNPNLYNDGKVCLSVLNTWHGRPEEKWNPQTSSFLQVLVSIQSLILVSEPYFNEPGYERSRGTPSGTASSREYDANIRQATVKWAMLEQIRDPSPCFKEVIQNHFWLKRHEILSQCEQWICEMESYSHDKRTGRHIAHSTLALKRHYNHLREEFSKMDPPSGMEGEVADIPEETKPEFSHSKSYTELDVEEGPTQVEPINLDITDPISVLESLPFGPNSIDC</sequence>
<dbReference type="PANTHER" id="PTHR46116:SF39">
    <property type="entry name" value="BACULOVIRAL IAP REPEAT-CONTAINING PROTEIN 6"/>
    <property type="match status" value="1"/>
</dbReference>
<feature type="compositionally biased region" description="Basic and acidic residues" evidence="30">
    <location>
        <begin position="3073"/>
        <end position="3088"/>
    </location>
</feature>
<dbReference type="GO" id="GO:0046872">
    <property type="term" value="F:metal ion binding"/>
    <property type="evidence" value="ECO:0007669"/>
    <property type="project" value="UniProtKB-KW"/>
</dbReference>
<feature type="region of interest" description="Disordered" evidence="30">
    <location>
        <begin position="3025"/>
        <end position="3052"/>
    </location>
</feature>
<dbReference type="FunFam" id="1.10.1170.10:FF:000001">
    <property type="entry name" value="baculoviral IAP repeat-containing protein 6 isoform X1"/>
    <property type="match status" value="1"/>
</dbReference>
<dbReference type="InterPro" id="IPR011047">
    <property type="entry name" value="Quinoprotein_ADH-like_sf"/>
</dbReference>
<evidence type="ECO:0000256" key="9">
    <source>
        <dbReference type="ARBA" id="ARBA00022618"/>
    </source>
</evidence>
<evidence type="ECO:0000256" key="1">
    <source>
        <dbReference type="ARBA" id="ARBA00004177"/>
    </source>
</evidence>
<keyword evidence="29" id="KW-0175">Coiled coil</keyword>
<dbReference type="PROSITE" id="PS50143">
    <property type="entry name" value="BIR_REPEAT_2"/>
    <property type="match status" value="1"/>
</dbReference>
<keyword evidence="19" id="KW-0832">Ubl conjugation</keyword>
<dbReference type="InterPro" id="IPR022103">
    <property type="entry name" value="BIRC6"/>
</dbReference>
<evidence type="ECO:0000256" key="12">
    <source>
        <dbReference type="ARBA" id="ARBA00022703"/>
    </source>
</evidence>
<dbReference type="SUPFAM" id="SSF50998">
    <property type="entry name" value="Quinoprotein alcohol dehydrogenase-like"/>
    <property type="match status" value="1"/>
</dbReference>
<keyword evidence="22" id="KW-0206">Cytoskeleton</keyword>
<evidence type="ECO:0000256" key="27">
    <source>
        <dbReference type="ARBA" id="ARBA00079718"/>
    </source>
</evidence>
<keyword evidence="8" id="KW-0853">WD repeat</keyword>
<keyword evidence="15" id="KW-0967">Endosome</keyword>
<dbReference type="GO" id="GO:0005768">
    <property type="term" value="C:endosome"/>
    <property type="evidence" value="ECO:0007669"/>
    <property type="project" value="UniProtKB-SubCell"/>
</dbReference>
<evidence type="ECO:0000256" key="11">
    <source>
        <dbReference type="ARBA" id="ARBA00022690"/>
    </source>
</evidence>
<evidence type="ECO:0000259" key="31">
    <source>
        <dbReference type="PROSITE" id="PS50127"/>
    </source>
</evidence>
<keyword evidence="7" id="KW-0597">Phosphoprotein</keyword>
<evidence type="ECO:0000256" key="8">
    <source>
        <dbReference type="ARBA" id="ARBA00022574"/>
    </source>
</evidence>
<evidence type="ECO:0000256" key="20">
    <source>
        <dbReference type="ARBA" id="ARBA00023034"/>
    </source>
</evidence>
<keyword evidence="17" id="KW-0833">Ubl conjugation pathway</keyword>
<dbReference type="GO" id="GO:0016567">
    <property type="term" value="P:protein ubiquitination"/>
    <property type="evidence" value="ECO:0007669"/>
    <property type="project" value="UniProtKB-ARBA"/>
</dbReference>
<dbReference type="GO" id="GO:0005794">
    <property type="term" value="C:Golgi apparatus"/>
    <property type="evidence" value="ECO:0007669"/>
    <property type="project" value="UniProtKB-SubCell"/>
</dbReference>
<keyword evidence="21" id="KW-0472">Membrane</keyword>
<dbReference type="SMART" id="SM00212">
    <property type="entry name" value="UBCc"/>
    <property type="match status" value="1"/>
</dbReference>
<evidence type="ECO:0000256" key="28">
    <source>
        <dbReference type="ARBA" id="ARBA00081222"/>
    </source>
</evidence>
<feature type="compositionally biased region" description="Polar residues" evidence="30">
    <location>
        <begin position="626"/>
        <end position="641"/>
    </location>
</feature>
<dbReference type="SUPFAM" id="SSF57924">
    <property type="entry name" value="Inhibitor of apoptosis (IAP) repeat"/>
    <property type="match status" value="1"/>
</dbReference>
<dbReference type="Gene3D" id="1.10.1170.10">
    <property type="entry name" value="Inhibitor Of Apoptosis Protein (2mihbC-IAP-1), Chain A"/>
    <property type="match status" value="1"/>
</dbReference>
<evidence type="ECO:0000256" key="16">
    <source>
        <dbReference type="ARBA" id="ARBA00022776"/>
    </source>
</evidence>
<dbReference type="CDD" id="cd23810">
    <property type="entry name" value="UBCc_BIRC6"/>
    <property type="match status" value="1"/>
</dbReference>
<keyword evidence="9" id="KW-0132">Cell division</keyword>
<dbReference type="FunFam" id="3.10.110.10:FF:000014">
    <property type="entry name" value="Baculoviral IAP repeat-containing protein 6"/>
    <property type="match status" value="1"/>
</dbReference>
<feature type="compositionally biased region" description="Basic and acidic residues" evidence="30">
    <location>
        <begin position="4631"/>
        <end position="4652"/>
    </location>
</feature>
<keyword evidence="10" id="KW-0808">Transferase</keyword>
<keyword evidence="16" id="KW-0498">Mitosis</keyword>
<evidence type="ECO:0000256" key="22">
    <source>
        <dbReference type="ARBA" id="ARBA00023212"/>
    </source>
</evidence>
<dbReference type="EMBL" id="KQ419727">
    <property type="protein sequence ID" value="KOF82524.1"/>
    <property type="molecule type" value="Genomic_DNA"/>
</dbReference>
<dbReference type="PANTHER" id="PTHR46116">
    <property type="entry name" value="(E3-INDEPENDENT) E2 UBIQUITIN-CONJUGATING ENZYME"/>
    <property type="match status" value="1"/>
</dbReference>
<keyword evidence="14" id="KW-0677">Repeat</keyword>
<evidence type="ECO:0000256" key="24">
    <source>
        <dbReference type="ARBA" id="ARBA00060909"/>
    </source>
</evidence>
<dbReference type="GO" id="GO:0005634">
    <property type="term" value="C:nucleus"/>
    <property type="evidence" value="ECO:0007669"/>
    <property type="project" value="TreeGrafter"/>
</dbReference>
<feature type="region of interest" description="Disordered" evidence="30">
    <location>
        <begin position="1113"/>
        <end position="1176"/>
    </location>
</feature>
<dbReference type="GO" id="GO:0032465">
    <property type="term" value="P:regulation of cytokinesis"/>
    <property type="evidence" value="ECO:0007669"/>
    <property type="project" value="InterPro"/>
</dbReference>
<feature type="region of interest" description="Disordered" evidence="30">
    <location>
        <begin position="4079"/>
        <end position="4103"/>
    </location>
</feature>
<evidence type="ECO:0000256" key="30">
    <source>
        <dbReference type="SAM" id="MobiDB-lite"/>
    </source>
</evidence>
<organism evidence="32">
    <name type="scientific">Octopus bimaculoides</name>
    <name type="common">California two-spotted octopus</name>
    <dbReference type="NCBI Taxonomy" id="37653"/>
    <lineage>
        <taxon>Eukaryota</taxon>
        <taxon>Metazoa</taxon>
        <taxon>Spiralia</taxon>
        <taxon>Lophotrochozoa</taxon>
        <taxon>Mollusca</taxon>
        <taxon>Cephalopoda</taxon>
        <taxon>Coleoidea</taxon>
        <taxon>Octopodiformes</taxon>
        <taxon>Octopoda</taxon>
        <taxon>Incirrata</taxon>
        <taxon>Octopodidae</taxon>
        <taxon>Octopus</taxon>
    </lineage>
</organism>
<keyword evidence="13" id="KW-0479">Metal-binding</keyword>
<dbReference type="Gene3D" id="3.10.110.10">
    <property type="entry name" value="Ubiquitin Conjugating Enzyme"/>
    <property type="match status" value="1"/>
</dbReference>
<name>A0A0L8H062_OCTBM</name>
<evidence type="ECO:0000256" key="21">
    <source>
        <dbReference type="ARBA" id="ARBA00023136"/>
    </source>
</evidence>
<keyword evidence="11" id="KW-0646">Protease inhibitor</keyword>
<feature type="compositionally biased region" description="Polar residues" evidence="30">
    <location>
        <begin position="1952"/>
        <end position="1969"/>
    </location>
</feature>
<keyword evidence="23" id="KW-0131">Cell cycle</keyword>
<dbReference type="GO" id="GO:0043066">
    <property type="term" value="P:negative regulation of apoptotic process"/>
    <property type="evidence" value="ECO:0007669"/>
    <property type="project" value="UniProtKB-ARBA"/>
</dbReference>
<feature type="region of interest" description="Disordered" evidence="30">
    <location>
        <begin position="623"/>
        <end position="643"/>
    </location>
</feature>
<dbReference type="Pfam" id="PF00653">
    <property type="entry name" value="BIR"/>
    <property type="match status" value="1"/>
</dbReference>
<feature type="region of interest" description="Disordered" evidence="30">
    <location>
        <begin position="782"/>
        <end position="801"/>
    </location>
</feature>
<feature type="coiled-coil region" evidence="29">
    <location>
        <begin position="1698"/>
        <end position="1725"/>
    </location>
</feature>
<evidence type="ECO:0000256" key="3">
    <source>
        <dbReference type="ARBA" id="ARBA00004214"/>
    </source>
</evidence>
<evidence type="ECO:0000256" key="2">
    <source>
        <dbReference type="ARBA" id="ARBA00004198"/>
    </source>
</evidence>
<keyword evidence="18" id="KW-0862">Zinc</keyword>
<dbReference type="SMART" id="SM00238">
    <property type="entry name" value="BIR"/>
    <property type="match status" value="1"/>
</dbReference>
<evidence type="ECO:0000256" key="25">
    <source>
        <dbReference type="ARBA" id="ARBA00069601"/>
    </source>
</evidence>
<keyword evidence="20" id="KW-0333">Golgi apparatus</keyword>
<comment type="subcellular location">
    <subcellularLocation>
        <location evidence="4">Cytoplasm</location>
        <location evidence="4">Cytoskeleton</location>
        <location evidence="4">Microtubule organizing center</location>
        <location evidence="4">Centrosome</location>
    </subcellularLocation>
    <subcellularLocation>
        <location evidence="5">Cytoplasm</location>
        <location evidence="5">Cytoskeleton</location>
        <location evidence="5">Spindle pole</location>
    </subcellularLocation>
    <subcellularLocation>
        <location evidence="1">Endosome</location>
    </subcellularLocation>
    <subcellularLocation>
        <location evidence="2">Golgi apparatus</location>
        <location evidence="2">trans-Golgi network membrane</location>
    </subcellularLocation>
    <subcellularLocation>
        <location evidence="3">Midbody</location>
    </subcellularLocation>
</comment>
<dbReference type="GO" id="GO:0030496">
    <property type="term" value="C:midbody"/>
    <property type="evidence" value="ECO:0007669"/>
    <property type="project" value="UniProtKB-SubCell"/>
</dbReference>
<dbReference type="CDD" id="cd00022">
    <property type="entry name" value="BIR"/>
    <property type="match status" value="1"/>
</dbReference>
<evidence type="ECO:0000256" key="5">
    <source>
        <dbReference type="ARBA" id="ARBA00004647"/>
    </source>
</evidence>
<feature type="region of interest" description="Disordered" evidence="30">
    <location>
        <begin position="1951"/>
        <end position="1970"/>
    </location>
</feature>